<accession>A0A537KQS0</accession>
<dbReference type="PANTHER" id="PTHR43383:SF2">
    <property type="entry name" value="AMIDOHYDROLASE 2 FAMILY PROTEIN"/>
    <property type="match status" value="1"/>
</dbReference>
<comment type="caution">
    <text evidence="1">The sequence shown here is derived from an EMBL/GenBank/DDBJ whole genome shotgun (WGS) entry which is preliminary data.</text>
</comment>
<dbReference type="Gene3D" id="3.20.20.140">
    <property type="entry name" value="Metal-dependent hydrolases"/>
    <property type="match status" value="1"/>
</dbReference>
<name>A0A537KQS0_9BACT</name>
<sequence length="103" mass="11582">MRAITVNERLKVTSRFTPSRHQVDTASEQLVAESLEVGPFGKQLFSSDAWGPAELHYLGALLWRRALSAVVGRWIQSGDWSLTSALRVTSLIARDNARRLYQI</sequence>
<dbReference type="PANTHER" id="PTHR43383">
    <property type="entry name" value="NODULIN 6"/>
    <property type="match status" value="1"/>
</dbReference>
<evidence type="ECO:0000313" key="2">
    <source>
        <dbReference type="Proteomes" id="UP000319353"/>
    </source>
</evidence>
<protein>
    <submittedName>
        <fullName evidence="1">Uncharacterized protein</fullName>
    </submittedName>
</protein>
<evidence type="ECO:0000313" key="1">
    <source>
        <dbReference type="EMBL" id="TMI98087.1"/>
    </source>
</evidence>
<organism evidence="1 2">
    <name type="scientific">Candidatus Segetimicrobium genomatis</name>
    <dbReference type="NCBI Taxonomy" id="2569760"/>
    <lineage>
        <taxon>Bacteria</taxon>
        <taxon>Bacillati</taxon>
        <taxon>Candidatus Sysuimicrobiota</taxon>
        <taxon>Candidatus Sysuimicrobiia</taxon>
        <taxon>Candidatus Sysuimicrobiales</taxon>
        <taxon>Candidatus Segetimicrobiaceae</taxon>
        <taxon>Candidatus Segetimicrobium</taxon>
    </lineage>
</organism>
<gene>
    <name evidence="1" type="ORF">E6H01_12805</name>
</gene>
<reference evidence="1 2" key="1">
    <citation type="journal article" date="2019" name="Nat. Microbiol.">
        <title>Mediterranean grassland soil C-N compound turnover is dependent on rainfall and depth, and is mediated by genomically divergent microorganisms.</title>
        <authorList>
            <person name="Diamond S."/>
            <person name="Andeer P.F."/>
            <person name="Li Z."/>
            <person name="Crits-Christoph A."/>
            <person name="Burstein D."/>
            <person name="Anantharaman K."/>
            <person name="Lane K.R."/>
            <person name="Thomas B.C."/>
            <person name="Pan C."/>
            <person name="Northen T.R."/>
            <person name="Banfield J.F."/>
        </authorList>
    </citation>
    <scope>NUCLEOTIDE SEQUENCE [LARGE SCALE GENOMIC DNA]</scope>
    <source>
        <strain evidence="1">NP_4</strain>
    </source>
</reference>
<proteinExistence type="predicted"/>
<dbReference type="AlphaFoldDB" id="A0A537KQS0"/>
<dbReference type="EMBL" id="VBAL01000187">
    <property type="protein sequence ID" value="TMI98087.1"/>
    <property type="molecule type" value="Genomic_DNA"/>
</dbReference>
<dbReference type="Proteomes" id="UP000319353">
    <property type="component" value="Unassembled WGS sequence"/>
</dbReference>